<accession>A0A9D9I837</accession>
<dbReference type="SUPFAM" id="SSF48019">
    <property type="entry name" value="post-AAA+ oligomerization domain-like"/>
    <property type="match status" value="1"/>
</dbReference>
<evidence type="ECO:0000256" key="3">
    <source>
        <dbReference type="ARBA" id="ARBA00020776"/>
    </source>
</evidence>
<dbReference type="InterPro" id="IPR003593">
    <property type="entry name" value="AAA+_ATPase"/>
</dbReference>
<dbReference type="Pfam" id="PF16193">
    <property type="entry name" value="AAA_assoc_2"/>
    <property type="match status" value="1"/>
</dbReference>
<reference evidence="8" key="2">
    <citation type="journal article" date="2021" name="PeerJ">
        <title>Extensive microbial diversity within the chicken gut microbiome revealed by metagenomics and culture.</title>
        <authorList>
            <person name="Gilroy R."/>
            <person name="Ravi A."/>
            <person name="Getino M."/>
            <person name="Pursley I."/>
            <person name="Horton D.L."/>
            <person name="Alikhan N.F."/>
            <person name="Baker D."/>
            <person name="Gharbi K."/>
            <person name="Hall N."/>
            <person name="Watson M."/>
            <person name="Adriaenssens E.M."/>
            <person name="Foster-Nyarko E."/>
            <person name="Jarju S."/>
            <person name="Secka A."/>
            <person name="Antonio M."/>
            <person name="Oren A."/>
            <person name="Chaudhuri R.R."/>
            <person name="La Ragione R."/>
            <person name="Hildebrand F."/>
            <person name="Pallen M.J."/>
        </authorList>
    </citation>
    <scope>NUCLEOTIDE SEQUENCE</scope>
    <source>
        <strain evidence="8">B1-15692</strain>
    </source>
</reference>
<evidence type="ECO:0000259" key="7">
    <source>
        <dbReference type="SMART" id="SM00382"/>
    </source>
</evidence>
<evidence type="ECO:0000256" key="2">
    <source>
        <dbReference type="ARBA" id="ARBA00008959"/>
    </source>
</evidence>
<reference evidence="8" key="1">
    <citation type="submission" date="2020-10" db="EMBL/GenBank/DDBJ databases">
        <authorList>
            <person name="Gilroy R."/>
        </authorList>
    </citation>
    <scope>NUCLEOTIDE SEQUENCE</scope>
    <source>
        <strain evidence="8">B1-15692</strain>
    </source>
</reference>
<dbReference type="InterPro" id="IPR021886">
    <property type="entry name" value="MgsA_C"/>
</dbReference>
<protein>
    <recommendedName>
        <fullName evidence="3">Replication-associated recombination protein A</fullName>
    </recommendedName>
</protein>
<name>A0A9D9I837_9BACT</name>
<dbReference type="EMBL" id="JADIMH010000040">
    <property type="protein sequence ID" value="MBO8467517.1"/>
    <property type="molecule type" value="Genomic_DNA"/>
</dbReference>
<keyword evidence="6" id="KW-0067">ATP-binding</keyword>
<feature type="domain" description="AAA+ ATPase" evidence="7">
    <location>
        <begin position="38"/>
        <end position="156"/>
    </location>
</feature>
<dbReference type="Gene3D" id="1.10.8.60">
    <property type="match status" value="1"/>
</dbReference>
<dbReference type="GO" id="GO:0005524">
    <property type="term" value="F:ATP binding"/>
    <property type="evidence" value="ECO:0007669"/>
    <property type="project" value="UniProtKB-KW"/>
</dbReference>
<evidence type="ECO:0000256" key="6">
    <source>
        <dbReference type="ARBA" id="ARBA00022840"/>
    </source>
</evidence>
<dbReference type="FunFam" id="3.40.50.300:FF:000137">
    <property type="entry name" value="Replication-associated recombination protein A"/>
    <property type="match status" value="1"/>
</dbReference>
<comment type="similarity">
    <text evidence="2">Belongs to the AAA ATPase family. RarA/MGS1/WRNIP1 subfamily.</text>
</comment>
<organism evidence="8 9">
    <name type="scientific">Candidatus Cryptobacteroides faecipullorum</name>
    <dbReference type="NCBI Taxonomy" id="2840764"/>
    <lineage>
        <taxon>Bacteria</taxon>
        <taxon>Pseudomonadati</taxon>
        <taxon>Bacteroidota</taxon>
        <taxon>Bacteroidia</taxon>
        <taxon>Bacteroidales</taxon>
        <taxon>Candidatus Cryptobacteroides</taxon>
    </lineage>
</organism>
<dbReference type="GO" id="GO:0008047">
    <property type="term" value="F:enzyme activator activity"/>
    <property type="evidence" value="ECO:0007669"/>
    <property type="project" value="TreeGrafter"/>
</dbReference>
<dbReference type="GO" id="GO:0000731">
    <property type="term" value="P:DNA synthesis involved in DNA repair"/>
    <property type="evidence" value="ECO:0007669"/>
    <property type="project" value="TreeGrafter"/>
</dbReference>
<proteinExistence type="inferred from homology"/>
<dbReference type="Gene3D" id="1.10.3710.10">
    <property type="entry name" value="DNA polymerase III clamp loader subunits, C-terminal domain"/>
    <property type="match status" value="1"/>
</dbReference>
<keyword evidence="4" id="KW-0235">DNA replication</keyword>
<dbReference type="FunFam" id="1.20.272.10:FF:000001">
    <property type="entry name" value="Putative AAA family ATPase"/>
    <property type="match status" value="1"/>
</dbReference>
<dbReference type="Proteomes" id="UP000823660">
    <property type="component" value="Unassembled WGS sequence"/>
</dbReference>
<dbReference type="InterPro" id="IPR003959">
    <property type="entry name" value="ATPase_AAA_core"/>
</dbReference>
<dbReference type="GO" id="GO:0006261">
    <property type="term" value="P:DNA-templated DNA replication"/>
    <property type="evidence" value="ECO:0007669"/>
    <property type="project" value="TreeGrafter"/>
</dbReference>
<dbReference type="CDD" id="cd00009">
    <property type="entry name" value="AAA"/>
    <property type="match status" value="1"/>
</dbReference>
<gene>
    <name evidence="8" type="ORF">IAB99_07115</name>
</gene>
<comment type="function">
    <text evidence="1">DNA-dependent ATPase that plays important roles in cellular responses to stalled DNA replication processes.</text>
</comment>
<dbReference type="GO" id="GO:0003677">
    <property type="term" value="F:DNA binding"/>
    <property type="evidence" value="ECO:0007669"/>
    <property type="project" value="InterPro"/>
</dbReference>
<evidence type="ECO:0000313" key="9">
    <source>
        <dbReference type="Proteomes" id="UP000823660"/>
    </source>
</evidence>
<dbReference type="Pfam" id="PF00004">
    <property type="entry name" value="AAA"/>
    <property type="match status" value="1"/>
</dbReference>
<dbReference type="InterPro" id="IPR032423">
    <property type="entry name" value="AAA_assoc_2"/>
</dbReference>
<dbReference type="InterPro" id="IPR008921">
    <property type="entry name" value="DNA_pol3_clamp-load_cplx_C"/>
</dbReference>
<dbReference type="CDD" id="cd18139">
    <property type="entry name" value="HLD_clamp_RarA"/>
    <property type="match status" value="1"/>
</dbReference>
<dbReference type="InterPro" id="IPR027417">
    <property type="entry name" value="P-loop_NTPase"/>
</dbReference>
<evidence type="ECO:0000313" key="8">
    <source>
        <dbReference type="EMBL" id="MBO8467517.1"/>
    </source>
</evidence>
<dbReference type="PANTHER" id="PTHR13779">
    <property type="entry name" value="WERNER HELICASE-INTERACTING PROTEIN 1 FAMILY MEMBER"/>
    <property type="match status" value="1"/>
</dbReference>
<dbReference type="SMART" id="SM00382">
    <property type="entry name" value="AAA"/>
    <property type="match status" value="1"/>
</dbReference>
<evidence type="ECO:0000256" key="4">
    <source>
        <dbReference type="ARBA" id="ARBA00022705"/>
    </source>
</evidence>
<dbReference type="PANTHER" id="PTHR13779:SF7">
    <property type="entry name" value="ATPASE WRNIP1"/>
    <property type="match status" value="1"/>
</dbReference>
<keyword evidence="5" id="KW-0547">Nucleotide-binding</keyword>
<dbReference type="InterPro" id="IPR051314">
    <property type="entry name" value="AAA_ATPase_RarA/MGS1/WRNIP1"/>
</dbReference>
<dbReference type="GO" id="GO:0016887">
    <property type="term" value="F:ATP hydrolysis activity"/>
    <property type="evidence" value="ECO:0007669"/>
    <property type="project" value="InterPro"/>
</dbReference>
<dbReference type="Gene3D" id="1.20.272.10">
    <property type="match status" value="1"/>
</dbReference>
<dbReference type="GO" id="GO:0017116">
    <property type="term" value="F:single-stranded DNA helicase activity"/>
    <property type="evidence" value="ECO:0007669"/>
    <property type="project" value="TreeGrafter"/>
</dbReference>
<dbReference type="AlphaFoldDB" id="A0A9D9I837"/>
<evidence type="ECO:0000256" key="5">
    <source>
        <dbReference type="ARBA" id="ARBA00022741"/>
    </source>
</evidence>
<dbReference type="Gene3D" id="3.40.50.300">
    <property type="entry name" value="P-loop containing nucleotide triphosphate hydrolases"/>
    <property type="match status" value="1"/>
</dbReference>
<dbReference type="SUPFAM" id="SSF52540">
    <property type="entry name" value="P-loop containing nucleoside triphosphate hydrolases"/>
    <property type="match status" value="1"/>
</dbReference>
<comment type="caution">
    <text evidence="8">The sequence shown here is derived from an EMBL/GenBank/DDBJ whole genome shotgun (WGS) entry which is preliminary data.</text>
</comment>
<evidence type="ECO:0000256" key="1">
    <source>
        <dbReference type="ARBA" id="ARBA00002393"/>
    </source>
</evidence>
<dbReference type="Pfam" id="PF12002">
    <property type="entry name" value="MgsA_C"/>
    <property type="match status" value="1"/>
</dbReference>
<sequence length="425" mass="46946">MLPPLPERMRPRDLDGYVGQKHLAGPGGVIRNMISTGNLTSFILWGPPGVGKTTLARIVSKSMKREFFTLSAVSAGVKEVREVIEKARSGSIFSAEAAPVLFIDEIHRFNKSQQDALLGAVEDGTIVLIGATTENPSFEVNSPLLSRCQVFVLKSLEIQDLQELLERAVKTDVLLKDMNIEVHETEALFRYSGGDARKLLNILEIVTGSFPQGKPIVIDNASVLSCIQENMAVYDKSGEMHYDIISAFIKSVRGSDPNAAVYYLGRMLTGGEDPLFIARRLCILAAEDIGLANPNALLLANSCFQIVHNIGMPEARIPLAETTIYLACSQKSNSAYMAINKAMEAASRTQTSQVPLYLRNAPTKLMEDLGYADGYKYAHDYPGHFADLEFLPPDLAGTRFYEPAENRKEEEMRSRLASLWKKYGY</sequence>